<reference evidence="3 4" key="1">
    <citation type="submission" date="2015-09" db="EMBL/GenBank/DDBJ databases">
        <authorList>
            <consortium name="Pathogen Informatics"/>
        </authorList>
    </citation>
    <scope>NUCLEOTIDE SEQUENCE [LARGE SCALE GENOMIC DNA]</scope>
    <source>
        <strain evidence="3 4">2789STDY5834945</strain>
    </source>
</reference>
<accession>A0A174WKG4</accession>
<name>A0A174WKG4_BACT4</name>
<dbReference type="Proteomes" id="UP000095541">
    <property type="component" value="Unassembled WGS sequence"/>
</dbReference>
<evidence type="ECO:0000313" key="3">
    <source>
        <dbReference type="EMBL" id="CUQ47783.1"/>
    </source>
</evidence>
<dbReference type="InterPro" id="IPR036291">
    <property type="entry name" value="NAD(P)-bd_dom_sf"/>
</dbReference>
<dbReference type="GO" id="GO:0008460">
    <property type="term" value="F:dTDP-glucose 4,6-dehydratase activity"/>
    <property type="evidence" value="ECO:0007669"/>
    <property type="project" value="UniProtKB-EC"/>
</dbReference>
<dbReference type="EMBL" id="CZBI01000015">
    <property type="protein sequence ID" value="CUQ47783.1"/>
    <property type="molecule type" value="Genomic_DNA"/>
</dbReference>
<protein>
    <submittedName>
        <fullName evidence="3">dTDP-glucose 4,6-dehydratase</fullName>
        <ecNumber evidence="3">4.2.1.46</ecNumber>
    </submittedName>
</protein>
<keyword evidence="3" id="KW-0456">Lyase</keyword>
<gene>
    <name evidence="3" type="primary">rfbB_1</name>
    <name evidence="3" type="ORF">ERS852557_04927</name>
</gene>
<evidence type="ECO:0000256" key="1">
    <source>
        <dbReference type="ARBA" id="ARBA00007637"/>
    </source>
</evidence>
<dbReference type="Gene3D" id="3.90.25.10">
    <property type="entry name" value="UDP-galactose 4-epimerase, domain 1"/>
    <property type="match status" value="1"/>
</dbReference>
<comment type="similarity">
    <text evidence="1">Belongs to the NAD(P)-dependent epimerase/dehydratase family.</text>
</comment>
<dbReference type="RefSeq" id="WP_055222100.1">
    <property type="nucleotide sequence ID" value="NZ_CZBI01000015.1"/>
</dbReference>
<dbReference type="EC" id="4.2.1.46" evidence="3"/>
<dbReference type="Gene3D" id="3.40.50.720">
    <property type="entry name" value="NAD(P)-binding Rossmann-like Domain"/>
    <property type="match status" value="1"/>
</dbReference>
<dbReference type="PANTHER" id="PTHR43000">
    <property type="entry name" value="DTDP-D-GLUCOSE 4,6-DEHYDRATASE-RELATED"/>
    <property type="match status" value="1"/>
</dbReference>
<dbReference type="Pfam" id="PF01370">
    <property type="entry name" value="Epimerase"/>
    <property type="match status" value="1"/>
</dbReference>
<evidence type="ECO:0000313" key="4">
    <source>
        <dbReference type="Proteomes" id="UP000095541"/>
    </source>
</evidence>
<evidence type="ECO:0000259" key="2">
    <source>
        <dbReference type="Pfam" id="PF01370"/>
    </source>
</evidence>
<feature type="domain" description="NAD-dependent epimerase/dehydratase" evidence="2">
    <location>
        <begin position="3"/>
        <end position="238"/>
    </location>
</feature>
<dbReference type="SUPFAM" id="SSF51735">
    <property type="entry name" value="NAD(P)-binding Rossmann-fold domains"/>
    <property type="match status" value="1"/>
</dbReference>
<proteinExistence type="inferred from homology"/>
<organism evidence="3 4">
    <name type="scientific">Bacteroides thetaiotaomicron</name>
    <dbReference type="NCBI Taxonomy" id="818"/>
    <lineage>
        <taxon>Bacteria</taxon>
        <taxon>Pseudomonadati</taxon>
        <taxon>Bacteroidota</taxon>
        <taxon>Bacteroidia</taxon>
        <taxon>Bacteroidales</taxon>
        <taxon>Bacteroidaceae</taxon>
        <taxon>Bacteroides</taxon>
    </lineage>
</organism>
<dbReference type="InterPro" id="IPR001509">
    <property type="entry name" value="Epimerase_deHydtase"/>
</dbReference>
<sequence>MNILFIGGAGFIGSSLVKRFISDEKHSVFILEPEFANISRLKDYNLKVFRNSLSNINEVKNILLTNKIEVVVHLVSTLIPGSAYDDYINEFKNVIFPSIELMEFCANEDIKFVYFSSGGTIYGNRTTLQSFVETDSMEPISYYGWSKQMMENSILFKNRTQKLKYLIVRPSNPYGHGQNLYGKQGLVAVAIGKIIENKPVEVWGDGSAIRDYIYIEDLANVFYQLINKDVYNETINLGSGRGFSVNDVLAFLKIISKTDFKIEYKNARPVDVSNMVLDIEKMKQFVDVTLTPMLDGISLFYHESIKK</sequence>
<dbReference type="AlphaFoldDB" id="A0A174WKG4"/>